<protein>
    <submittedName>
        <fullName evidence="2">Uncharacterized protein</fullName>
    </submittedName>
</protein>
<name>A0ABN8ITP9_9NEOP</name>
<feature type="non-terminal residue" evidence="2">
    <location>
        <position position="1"/>
    </location>
</feature>
<accession>A0ABN8ITP9</accession>
<proteinExistence type="predicted"/>
<gene>
    <name evidence="2" type="ORF">IPOD504_LOCUS13473</name>
</gene>
<dbReference type="EMBL" id="OW152816">
    <property type="protein sequence ID" value="CAH2066535.1"/>
    <property type="molecule type" value="Genomic_DNA"/>
</dbReference>
<feature type="region of interest" description="Disordered" evidence="1">
    <location>
        <begin position="1"/>
        <end position="76"/>
    </location>
</feature>
<reference evidence="2" key="1">
    <citation type="submission" date="2022-03" db="EMBL/GenBank/DDBJ databases">
        <authorList>
            <person name="Martin H S."/>
        </authorList>
    </citation>
    <scope>NUCLEOTIDE SEQUENCE</scope>
</reference>
<evidence type="ECO:0000313" key="3">
    <source>
        <dbReference type="Proteomes" id="UP000837857"/>
    </source>
</evidence>
<keyword evidence="3" id="KW-1185">Reference proteome</keyword>
<evidence type="ECO:0000313" key="2">
    <source>
        <dbReference type="EMBL" id="CAH2066535.1"/>
    </source>
</evidence>
<organism evidence="2 3">
    <name type="scientific">Iphiclides podalirius</name>
    <name type="common">scarce swallowtail</name>
    <dbReference type="NCBI Taxonomy" id="110791"/>
    <lineage>
        <taxon>Eukaryota</taxon>
        <taxon>Metazoa</taxon>
        <taxon>Ecdysozoa</taxon>
        <taxon>Arthropoda</taxon>
        <taxon>Hexapoda</taxon>
        <taxon>Insecta</taxon>
        <taxon>Pterygota</taxon>
        <taxon>Neoptera</taxon>
        <taxon>Endopterygota</taxon>
        <taxon>Lepidoptera</taxon>
        <taxon>Glossata</taxon>
        <taxon>Ditrysia</taxon>
        <taxon>Papilionoidea</taxon>
        <taxon>Papilionidae</taxon>
        <taxon>Papilioninae</taxon>
        <taxon>Iphiclides</taxon>
    </lineage>
</organism>
<sequence length="76" mass="7905">MAFSTSQPESVRVVGGRSPGGQLRTARVTMAPLARPTPPAPCRGARAPPRSIHPAPTIVAPAGGNRPTRIRRDANS</sequence>
<evidence type="ECO:0000256" key="1">
    <source>
        <dbReference type="SAM" id="MobiDB-lite"/>
    </source>
</evidence>
<dbReference type="Proteomes" id="UP000837857">
    <property type="component" value="Chromosome 4"/>
</dbReference>